<dbReference type="Proteomes" id="UP001054945">
    <property type="component" value="Unassembled WGS sequence"/>
</dbReference>
<gene>
    <name evidence="2" type="ORF">CEXT_712801</name>
</gene>
<organism evidence="2 3">
    <name type="scientific">Caerostris extrusa</name>
    <name type="common">Bark spider</name>
    <name type="synonym">Caerostris bankana</name>
    <dbReference type="NCBI Taxonomy" id="172846"/>
    <lineage>
        <taxon>Eukaryota</taxon>
        <taxon>Metazoa</taxon>
        <taxon>Ecdysozoa</taxon>
        <taxon>Arthropoda</taxon>
        <taxon>Chelicerata</taxon>
        <taxon>Arachnida</taxon>
        <taxon>Araneae</taxon>
        <taxon>Araneomorphae</taxon>
        <taxon>Entelegynae</taxon>
        <taxon>Araneoidea</taxon>
        <taxon>Araneidae</taxon>
        <taxon>Caerostris</taxon>
    </lineage>
</organism>
<accession>A0AAV4RSF6</accession>
<evidence type="ECO:0000256" key="1">
    <source>
        <dbReference type="SAM" id="MobiDB-lite"/>
    </source>
</evidence>
<reference evidence="2 3" key="1">
    <citation type="submission" date="2021-06" db="EMBL/GenBank/DDBJ databases">
        <title>Caerostris extrusa draft genome.</title>
        <authorList>
            <person name="Kono N."/>
            <person name="Arakawa K."/>
        </authorList>
    </citation>
    <scope>NUCLEOTIDE SEQUENCE [LARGE SCALE GENOMIC DNA]</scope>
</reference>
<dbReference type="AlphaFoldDB" id="A0AAV4RSF6"/>
<dbReference type="EMBL" id="BPLR01008256">
    <property type="protein sequence ID" value="GIY23276.1"/>
    <property type="molecule type" value="Genomic_DNA"/>
</dbReference>
<keyword evidence="3" id="KW-1185">Reference proteome</keyword>
<feature type="compositionally biased region" description="Basic and acidic residues" evidence="1">
    <location>
        <begin position="78"/>
        <end position="93"/>
    </location>
</feature>
<sequence>MARWDVLQSSFPHANYSLHDDFTHQNLSAPNRRDLSTHECATCERISHSPYCRPASTIDTILSASVIRILGGQRRRRREEPDNSIRATRAKDN</sequence>
<protein>
    <submittedName>
        <fullName evidence="2">Uncharacterized protein</fullName>
    </submittedName>
</protein>
<comment type="caution">
    <text evidence="2">The sequence shown here is derived from an EMBL/GenBank/DDBJ whole genome shotgun (WGS) entry which is preliminary data.</text>
</comment>
<evidence type="ECO:0000313" key="3">
    <source>
        <dbReference type="Proteomes" id="UP001054945"/>
    </source>
</evidence>
<feature type="region of interest" description="Disordered" evidence="1">
    <location>
        <begin position="72"/>
        <end position="93"/>
    </location>
</feature>
<name>A0AAV4RSF6_CAEEX</name>
<evidence type="ECO:0000313" key="2">
    <source>
        <dbReference type="EMBL" id="GIY23276.1"/>
    </source>
</evidence>
<proteinExistence type="predicted"/>